<dbReference type="EMBL" id="EF082111">
    <property type="protein sequence ID" value="ABK21489.1"/>
    <property type="molecule type" value="mRNA"/>
</dbReference>
<dbReference type="PANTHER" id="PTHR31718:SF31">
    <property type="entry name" value="OS01G0172800 PROTEIN"/>
    <property type="match status" value="1"/>
</dbReference>
<dbReference type="PANTHER" id="PTHR31718">
    <property type="entry name" value="PLAT DOMAIN-CONTAINING PROTEIN"/>
    <property type="match status" value="1"/>
</dbReference>
<feature type="chain" id="PRO_5002738954" evidence="1">
    <location>
        <begin position="24"/>
        <end position="173"/>
    </location>
</feature>
<reference evidence="2" key="1">
    <citation type="journal article" date="2008" name="BMC Genomics">
        <title>A conifer genomics resource of 200,000 spruce (Picea spp.) ESTs and 6,464 high-quality, sequence-finished full-length cDNAs for Sitka spruce (Picea sitchensis).</title>
        <authorList>
            <person name="Ralph S.G."/>
            <person name="Chun H.J."/>
            <person name="Kolosova N."/>
            <person name="Cooper D."/>
            <person name="Oddy C."/>
            <person name="Ritland C.E."/>
            <person name="Kirkpatrick R."/>
            <person name="Moore R."/>
            <person name="Barber S."/>
            <person name="Holt R.A."/>
            <person name="Jones S.J."/>
            <person name="Marra M.A."/>
            <person name="Douglas C.J."/>
            <person name="Ritland K."/>
            <person name="Bohlmann J."/>
        </authorList>
    </citation>
    <scope>NUCLEOTIDE SEQUENCE</scope>
    <source>
        <tissue evidence="2">Green portion of the leader tissue</tissue>
    </source>
</reference>
<sequence>MAYSQSLISIIIYLGALMALSQATNLQPQVGKLQESALKSGKVDTVGGSCSYVVQIKTSCSPFAGTDDRVSISFGDPFGNQVYVARLDDPTTDTFERCSIDSFTIMGPCVYNVCYLYLMRVGSDQWKPEWVRVYYGRSLSVSFYYDVFIPTSVWYGFNFCNTVTATQSALSNM</sequence>
<dbReference type="AlphaFoldDB" id="A9NLH8"/>
<dbReference type="Gene3D" id="2.60.60.20">
    <property type="entry name" value="PLAT/LH2 domain"/>
    <property type="match status" value="1"/>
</dbReference>
<keyword evidence="1" id="KW-0732">Signal</keyword>
<evidence type="ECO:0000313" key="2">
    <source>
        <dbReference type="EMBL" id="ABK21489.1"/>
    </source>
</evidence>
<protein>
    <submittedName>
        <fullName evidence="2">Uncharacterized protein</fullName>
    </submittedName>
</protein>
<accession>A9NLH8</accession>
<dbReference type="InterPro" id="IPR036392">
    <property type="entry name" value="PLAT/LH2_dom_sf"/>
</dbReference>
<dbReference type="Pfam" id="PF06232">
    <property type="entry name" value="ATS3"/>
    <property type="match status" value="1"/>
</dbReference>
<organism evidence="2">
    <name type="scientific">Picea sitchensis</name>
    <name type="common">Sitka spruce</name>
    <name type="synonym">Pinus sitchensis</name>
    <dbReference type="NCBI Taxonomy" id="3332"/>
    <lineage>
        <taxon>Eukaryota</taxon>
        <taxon>Viridiplantae</taxon>
        <taxon>Streptophyta</taxon>
        <taxon>Embryophyta</taxon>
        <taxon>Tracheophyta</taxon>
        <taxon>Spermatophyta</taxon>
        <taxon>Pinopsida</taxon>
        <taxon>Pinidae</taxon>
        <taxon>Conifers I</taxon>
        <taxon>Pinales</taxon>
        <taxon>Pinaceae</taxon>
        <taxon>Picea</taxon>
    </lineage>
</organism>
<dbReference type="CDD" id="cd00113">
    <property type="entry name" value="PLAT"/>
    <property type="match status" value="1"/>
</dbReference>
<dbReference type="SUPFAM" id="SSF49723">
    <property type="entry name" value="Lipase/lipooxygenase domain (PLAT/LH2 domain)"/>
    <property type="match status" value="1"/>
</dbReference>
<dbReference type="InterPro" id="IPR010417">
    <property type="entry name" value="Embryo-specific_ATS3"/>
</dbReference>
<evidence type="ECO:0000256" key="1">
    <source>
        <dbReference type="SAM" id="SignalP"/>
    </source>
</evidence>
<proteinExistence type="evidence at transcript level"/>
<name>A9NLH8_PICSI</name>
<feature type="signal peptide" evidence="1">
    <location>
        <begin position="1"/>
        <end position="23"/>
    </location>
</feature>